<dbReference type="OrthoDB" id="2133778at2759"/>
<dbReference type="PANTHER" id="PTHR36838">
    <property type="entry name" value="AUXIN EFFLUX CARRIER FAMILY PROTEIN"/>
    <property type="match status" value="1"/>
</dbReference>
<evidence type="ECO:0000256" key="7">
    <source>
        <dbReference type="SAM" id="MobiDB-lite"/>
    </source>
</evidence>
<feature type="transmembrane region" description="Helical" evidence="8">
    <location>
        <begin position="145"/>
        <end position="167"/>
    </location>
</feature>
<keyword evidence="2" id="KW-0813">Transport</keyword>
<evidence type="ECO:0000256" key="8">
    <source>
        <dbReference type="SAM" id="Phobius"/>
    </source>
</evidence>
<comment type="caution">
    <text evidence="9">The sequence shown here is derived from an EMBL/GenBank/DDBJ whole genome shotgun (WGS) entry which is preliminary data.</text>
</comment>
<keyword evidence="4 8" id="KW-0812">Transmembrane</keyword>
<evidence type="ECO:0000256" key="1">
    <source>
        <dbReference type="ARBA" id="ARBA00004141"/>
    </source>
</evidence>
<feature type="transmembrane region" description="Helical" evidence="8">
    <location>
        <begin position="14"/>
        <end position="36"/>
    </location>
</feature>
<evidence type="ECO:0000256" key="2">
    <source>
        <dbReference type="ARBA" id="ARBA00022448"/>
    </source>
</evidence>
<evidence type="ECO:0000313" key="10">
    <source>
        <dbReference type="Proteomes" id="UP000717585"/>
    </source>
</evidence>
<dbReference type="GO" id="GO:0016020">
    <property type="term" value="C:membrane"/>
    <property type="evidence" value="ECO:0007669"/>
    <property type="project" value="UniProtKB-SubCell"/>
</dbReference>
<keyword evidence="10" id="KW-1185">Reference proteome</keyword>
<feature type="transmembrane region" description="Helical" evidence="8">
    <location>
        <begin position="328"/>
        <end position="346"/>
    </location>
</feature>
<proteinExistence type="predicted"/>
<dbReference type="PANTHER" id="PTHR36838:SF3">
    <property type="entry name" value="TRANSPORTER AUXIN EFFLUX CARRIER EC FAMILY"/>
    <property type="match status" value="1"/>
</dbReference>
<comment type="subcellular location">
    <subcellularLocation>
        <location evidence="1">Membrane</location>
        <topology evidence="1">Multi-pass membrane protein</topology>
    </subcellularLocation>
</comment>
<protein>
    <submittedName>
        <fullName evidence="9">Auxin efflux carrier</fullName>
    </submittedName>
</protein>
<evidence type="ECO:0000256" key="3">
    <source>
        <dbReference type="ARBA" id="ARBA00022475"/>
    </source>
</evidence>
<dbReference type="InterPro" id="IPR004776">
    <property type="entry name" value="Mem_transp_PIN-like"/>
</dbReference>
<feature type="transmembrane region" description="Helical" evidence="8">
    <location>
        <begin position="48"/>
        <end position="67"/>
    </location>
</feature>
<keyword evidence="5 8" id="KW-1133">Transmembrane helix</keyword>
<sequence length="474" mass="52173">MMSFSSLVSLLGEVLWSTMKSAIPLLFLIALGFYFGKSGRMGAKHVEHLNQYVFKIALVTIGFANVLQSDPFTFPDLIFIFDAALCTVFNLFAAIPFTLIQPKRDRTLSFYAMTVMMSTWPNSIIVGQPVLQAIKGEAVAVHYPILYVVSNMLFSIPLFQTLYNALLPTEKFLNERKSQKLAEKAMTDPESGMITTACPTTCNSDSEVESVASGVLGLQSIPVSTNPSRRNSMPHLPSVDDEVYPAMHHSDAVEPHTPAEPTDWDHRPDHSNMVPEPIGQTDSDSDHGPCEGEVPAPDEAAVTVVAPQPTPLLLRAAKVVWHFTLHTYILNPFVIMMLVGLIWKISTVPVPYLVLTPAKWLAGTCTPVGMFTIGVFVAINPIELHIRTSVLFLFMRQILTPIFMTVLVLITGLSGERAIAAIISASMPVALNAFTFSKQYENRTENVPPVVVGSIFLMIPVFSFIFAMEEILVV</sequence>
<evidence type="ECO:0000313" key="9">
    <source>
        <dbReference type="EMBL" id="KAG9392812.1"/>
    </source>
</evidence>
<reference evidence="9" key="1">
    <citation type="submission" date="2021-05" db="EMBL/GenBank/DDBJ databases">
        <title>A free-living protist that lacks canonical eukaryotic 1 DNA replication and segregation systems.</title>
        <authorList>
            <person name="Salas-Leiva D.E."/>
            <person name="Tromer E.C."/>
            <person name="Curtis B.A."/>
            <person name="Jerlstrom-Hultqvist J."/>
            <person name="Kolisko M."/>
            <person name="Yi Z."/>
            <person name="Salas-Leiva J.S."/>
            <person name="Gallot-Lavallee L."/>
            <person name="Kops G.J.P.L."/>
            <person name="Archibald J.M."/>
            <person name="Simpson A.G.B."/>
            <person name="Roger A.J."/>
        </authorList>
    </citation>
    <scope>NUCLEOTIDE SEQUENCE</scope>
    <source>
        <strain evidence="9">BICM</strain>
    </source>
</reference>
<evidence type="ECO:0000256" key="5">
    <source>
        <dbReference type="ARBA" id="ARBA00022989"/>
    </source>
</evidence>
<feature type="transmembrane region" description="Helical" evidence="8">
    <location>
        <begin position="418"/>
        <end position="437"/>
    </location>
</feature>
<keyword evidence="6 8" id="KW-0472">Membrane</keyword>
<dbReference type="Pfam" id="PF03547">
    <property type="entry name" value="Mem_trans"/>
    <property type="match status" value="1"/>
</dbReference>
<dbReference type="EMBL" id="JAHDYR010000032">
    <property type="protein sequence ID" value="KAG9392812.1"/>
    <property type="molecule type" value="Genomic_DNA"/>
</dbReference>
<feature type="transmembrane region" description="Helical" evidence="8">
    <location>
        <begin position="358"/>
        <end position="379"/>
    </location>
</feature>
<feature type="transmembrane region" description="Helical" evidence="8">
    <location>
        <begin position="391"/>
        <end position="412"/>
    </location>
</feature>
<dbReference type="GO" id="GO:0055085">
    <property type="term" value="P:transmembrane transport"/>
    <property type="evidence" value="ECO:0007669"/>
    <property type="project" value="InterPro"/>
</dbReference>
<dbReference type="AlphaFoldDB" id="A0A8J6E385"/>
<name>A0A8J6E385_9EUKA</name>
<evidence type="ECO:0000256" key="4">
    <source>
        <dbReference type="ARBA" id="ARBA00022692"/>
    </source>
</evidence>
<feature type="transmembrane region" description="Helical" evidence="8">
    <location>
        <begin position="107"/>
        <end position="125"/>
    </location>
</feature>
<feature type="transmembrane region" description="Helical" evidence="8">
    <location>
        <begin position="449"/>
        <end position="468"/>
    </location>
</feature>
<keyword evidence="3" id="KW-1003">Cell membrane</keyword>
<accession>A0A8J6E385</accession>
<feature type="region of interest" description="Disordered" evidence="7">
    <location>
        <begin position="252"/>
        <end position="290"/>
    </location>
</feature>
<organism evidence="9 10">
    <name type="scientific">Carpediemonas membranifera</name>
    <dbReference type="NCBI Taxonomy" id="201153"/>
    <lineage>
        <taxon>Eukaryota</taxon>
        <taxon>Metamonada</taxon>
        <taxon>Carpediemonas-like organisms</taxon>
        <taxon>Carpediemonas</taxon>
    </lineage>
</organism>
<dbReference type="Proteomes" id="UP000717585">
    <property type="component" value="Unassembled WGS sequence"/>
</dbReference>
<evidence type="ECO:0000256" key="6">
    <source>
        <dbReference type="ARBA" id="ARBA00023136"/>
    </source>
</evidence>
<feature type="transmembrane region" description="Helical" evidence="8">
    <location>
        <begin position="79"/>
        <end position="100"/>
    </location>
</feature>
<gene>
    <name evidence="9" type="ORF">J8273_5850</name>
</gene>